<name>A0A7X3LTZ2_9HYPH</name>
<dbReference type="InterPro" id="IPR046342">
    <property type="entry name" value="CBS_dom_sf"/>
</dbReference>
<dbReference type="Pfam" id="PF01595">
    <property type="entry name" value="CNNM"/>
    <property type="match status" value="1"/>
</dbReference>
<feature type="transmembrane region" description="Helical" evidence="11">
    <location>
        <begin position="124"/>
        <end position="146"/>
    </location>
</feature>
<protein>
    <submittedName>
        <fullName evidence="14">DUF21 domain-containing protein</fullName>
    </submittedName>
</protein>
<dbReference type="FunFam" id="3.10.580.10:FF:000002">
    <property type="entry name" value="Magnesium/cobalt efflux protein CorC"/>
    <property type="match status" value="1"/>
</dbReference>
<dbReference type="InterPro" id="IPR005170">
    <property type="entry name" value="Transptr-assoc_dom"/>
</dbReference>
<feature type="transmembrane region" description="Helical" evidence="11">
    <location>
        <begin position="62"/>
        <end position="81"/>
    </location>
</feature>
<dbReference type="SUPFAM" id="SSF56176">
    <property type="entry name" value="FAD-binding/transporter-associated domain-like"/>
    <property type="match status" value="1"/>
</dbReference>
<comment type="caution">
    <text evidence="14">The sequence shown here is derived from an EMBL/GenBank/DDBJ whole genome shotgun (WGS) entry which is preliminary data.</text>
</comment>
<gene>
    <name evidence="14" type="ORF">GR183_09045</name>
</gene>
<organism evidence="14 15">
    <name type="scientific">Stappia sediminis</name>
    <dbReference type="NCBI Taxonomy" id="2692190"/>
    <lineage>
        <taxon>Bacteria</taxon>
        <taxon>Pseudomonadati</taxon>
        <taxon>Pseudomonadota</taxon>
        <taxon>Alphaproteobacteria</taxon>
        <taxon>Hyphomicrobiales</taxon>
        <taxon>Stappiaceae</taxon>
        <taxon>Stappia</taxon>
    </lineage>
</organism>
<dbReference type="AlphaFoldDB" id="A0A7X3LTZ2"/>
<evidence type="ECO:0000256" key="1">
    <source>
        <dbReference type="ARBA" id="ARBA00004651"/>
    </source>
</evidence>
<evidence type="ECO:0000256" key="2">
    <source>
        <dbReference type="ARBA" id="ARBA00006446"/>
    </source>
</evidence>
<comment type="similarity">
    <text evidence="2">Belongs to the UPF0053 family. Hemolysin C subfamily.</text>
</comment>
<dbReference type="InterPro" id="IPR016169">
    <property type="entry name" value="FAD-bd_PCMH_sub2"/>
</dbReference>
<dbReference type="Gene3D" id="3.10.580.10">
    <property type="entry name" value="CBS-domain"/>
    <property type="match status" value="1"/>
</dbReference>
<evidence type="ECO:0000256" key="3">
    <source>
        <dbReference type="ARBA" id="ARBA00022475"/>
    </source>
</evidence>
<keyword evidence="8 10" id="KW-0472">Membrane</keyword>
<keyword evidence="3" id="KW-1003">Cell membrane</keyword>
<evidence type="ECO:0000256" key="5">
    <source>
        <dbReference type="ARBA" id="ARBA00022737"/>
    </source>
</evidence>
<evidence type="ECO:0000256" key="11">
    <source>
        <dbReference type="SAM" id="Phobius"/>
    </source>
</evidence>
<evidence type="ECO:0000256" key="9">
    <source>
        <dbReference type="PROSITE-ProRule" id="PRU00703"/>
    </source>
</evidence>
<dbReference type="RefSeq" id="WP_160775274.1">
    <property type="nucleotide sequence ID" value="NZ_WUMV01000003.1"/>
</dbReference>
<dbReference type="SUPFAM" id="SSF54631">
    <property type="entry name" value="CBS-domain pair"/>
    <property type="match status" value="1"/>
</dbReference>
<feature type="domain" description="CNNM transmembrane" evidence="13">
    <location>
        <begin position="2"/>
        <end position="191"/>
    </location>
</feature>
<evidence type="ECO:0000259" key="12">
    <source>
        <dbReference type="PROSITE" id="PS51371"/>
    </source>
</evidence>
<evidence type="ECO:0000256" key="6">
    <source>
        <dbReference type="ARBA" id="ARBA00022989"/>
    </source>
</evidence>
<evidence type="ECO:0000256" key="4">
    <source>
        <dbReference type="ARBA" id="ARBA00022692"/>
    </source>
</evidence>
<dbReference type="SMART" id="SM01091">
    <property type="entry name" value="CorC_HlyC"/>
    <property type="match status" value="1"/>
</dbReference>
<dbReference type="Pfam" id="PF03471">
    <property type="entry name" value="CorC_HlyC"/>
    <property type="match status" value="1"/>
</dbReference>
<dbReference type="PROSITE" id="PS51846">
    <property type="entry name" value="CNNM"/>
    <property type="match status" value="1"/>
</dbReference>
<dbReference type="InterPro" id="IPR000644">
    <property type="entry name" value="CBS_dom"/>
</dbReference>
<dbReference type="EMBL" id="WUMV01000003">
    <property type="protein sequence ID" value="MXN65051.1"/>
    <property type="molecule type" value="Genomic_DNA"/>
</dbReference>
<keyword evidence="15" id="KW-1185">Reference proteome</keyword>
<comment type="subcellular location">
    <subcellularLocation>
        <location evidence="1">Cell membrane</location>
        <topology evidence="1">Multi-pass membrane protein</topology>
    </subcellularLocation>
</comment>
<feature type="domain" description="CBS" evidence="12">
    <location>
        <begin position="278"/>
        <end position="335"/>
    </location>
</feature>
<dbReference type="Gene3D" id="3.30.465.10">
    <property type="match status" value="1"/>
</dbReference>
<feature type="transmembrane region" description="Helical" evidence="11">
    <location>
        <begin position="93"/>
        <end position="112"/>
    </location>
</feature>
<keyword evidence="7 9" id="KW-0129">CBS domain</keyword>
<sequence>MSDTQLWISTLAILVLLVLSGFFSGSETALTAASRARMHQLEKSGDKRAGVVARLIAARERLIGALLLGNNLVNILASALATNVLLSLFGDAGVVYATLVMTFLVLIFSEVLPKTWAISRPDRFALAVSPIVSPVVSTFGPIVAGVEKIVRFILRLFGVNVEEGQAVLSAHEELRGTVDLQHKEGGLVKDERDRIGGLLDLAELEVSDIMVHRTNVMALNADDAPDKIVEEALKSPYTRLPLWRGESDNFIGILHAKDLLRALARANGNADDLKIEDIASPPWFVPDTTSLQDQLNAFLKRKAHFALVIDEYGEVMGLVTLEDILEEIVGEISDEHDVELPGVRPQPDGSVIVDGSVAIRDLNRATDWDLPDEEATTIAGLVIHEARMIPDERQVFTFYGFRITVLRREKNRITRLRIMPLAENDRVFGVKSAVIPSANAGRG</sequence>
<keyword evidence="4 10" id="KW-0812">Transmembrane</keyword>
<dbReference type="GO" id="GO:0005886">
    <property type="term" value="C:plasma membrane"/>
    <property type="evidence" value="ECO:0007669"/>
    <property type="project" value="UniProtKB-SubCell"/>
</dbReference>
<evidence type="ECO:0000256" key="10">
    <source>
        <dbReference type="PROSITE-ProRule" id="PRU01193"/>
    </source>
</evidence>
<evidence type="ECO:0000256" key="8">
    <source>
        <dbReference type="ARBA" id="ARBA00023136"/>
    </source>
</evidence>
<dbReference type="InterPro" id="IPR044751">
    <property type="entry name" value="Ion_transp-like_CBS"/>
</dbReference>
<dbReference type="InterPro" id="IPR002550">
    <property type="entry name" value="CNNM"/>
</dbReference>
<proteinExistence type="inferred from homology"/>
<evidence type="ECO:0000313" key="15">
    <source>
        <dbReference type="Proteomes" id="UP000433101"/>
    </source>
</evidence>
<evidence type="ECO:0000256" key="7">
    <source>
        <dbReference type="ARBA" id="ARBA00023122"/>
    </source>
</evidence>
<dbReference type="Proteomes" id="UP000433101">
    <property type="component" value="Unassembled WGS sequence"/>
</dbReference>
<keyword evidence="5" id="KW-0677">Repeat</keyword>
<dbReference type="PANTHER" id="PTHR22777">
    <property type="entry name" value="HEMOLYSIN-RELATED"/>
    <property type="match status" value="1"/>
</dbReference>
<dbReference type="PANTHER" id="PTHR22777:SF32">
    <property type="entry name" value="UPF0053 INNER MEMBRANE PROTEIN YFJD"/>
    <property type="match status" value="1"/>
</dbReference>
<dbReference type="InterPro" id="IPR036318">
    <property type="entry name" value="FAD-bd_PCMH-like_sf"/>
</dbReference>
<feature type="transmembrane region" description="Helical" evidence="11">
    <location>
        <begin position="6"/>
        <end position="30"/>
    </location>
</feature>
<dbReference type="SMART" id="SM00116">
    <property type="entry name" value="CBS"/>
    <property type="match status" value="2"/>
</dbReference>
<evidence type="ECO:0000313" key="14">
    <source>
        <dbReference type="EMBL" id="MXN65051.1"/>
    </source>
</evidence>
<reference evidence="14 15" key="1">
    <citation type="submission" date="2019-12" db="EMBL/GenBank/DDBJ databases">
        <authorList>
            <person name="Li M."/>
        </authorList>
    </citation>
    <scope>NUCLEOTIDE SEQUENCE [LARGE SCALE GENOMIC DNA]</scope>
    <source>
        <strain evidence="14 15">GBMRC 2046</strain>
    </source>
</reference>
<dbReference type="CDD" id="cd04590">
    <property type="entry name" value="CBS_pair_CorC_HlyC_assoc"/>
    <property type="match status" value="1"/>
</dbReference>
<dbReference type="GO" id="GO:0050660">
    <property type="term" value="F:flavin adenine dinucleotide binding"/>
    <property type="evidence" value="ECO:0007669"/>
    <property type="project" value="InterPro"/>
</dbReference>
<dbReference type="Pfam" id="PF00571">
    <property type="entry name" value="CBS"/>
    <property type="match status" value="2"/>
</dbReference>
<evidence type="ECO:0000259" key="13">
    <source>
        <dbReference type="PROSITE" id="PS51846"/>
    </source>
</evidence>
<keyword evidence="6 10" id="KW-1133">Transmembrane helix</keyword>
<dbReference type="PROSITE" id="PS51371">
    <property type="entry name" value="CBS"/>
    <property type="match status" value="2"/>
</dbReference>
<accession>A0A7X3LTZ2</accession>
<feature type="domain" description="CBS" evidence="12">
    <location>
        <begin position="210"/>
        <end position="273"/>
    </location>
</feature>